<dbReference type="EMBL" id="OV651814">
    <property type="protein sequence ID" value="CAH1107055.1"/>
    <property type="molecule type" value="Genomic_DNA"/>
</dbReference>
<evidence type="ECO:0000256" key="1">
    <source>
        <dbReference type="SAM" id="MobiDB-lite"/>
    </source>
</evidence>
<dbReference type="Proteomes" id="UP001153636">
    <property type="component" value="Chromosome 2"/>
</dbReference>
<organism evidence="2 3">
    <name type="scientific">Psylliodes chrysocephalus</name>
    <dbReference type="NCBI Taxonomy" id="3402493"/>
    <lineage>
        <taxon>Eukaryota</taxon>
        <taxon>Metazoa</taxon>
        <taxon>Ecdysozoa</taxon>
        <taxon>Arthropoda</taxon>
        <taxon>Hexapoda</taxon>
        <taxon>Insecta</taxon>
        <taxon>Pterygota</taxon>
        <taxon>Neoptera</taxon>
        <taxon>Endopterygota</taxon>
        <taxon>Coleoptera</taxon>
        <taxon>Polyphaga</taxon>
        <taxon>Cucujiformia</taxon>
        <taxon>Chrysomeloidea</taxon>
        <taxon>Chrysomelidae</taxon>
        <taxon>Galerucinae</taxon>
        <taxon>Alticini</taxon>
        <taxon>Psylliodes</taxon>
    </lineage>
</organism>
<gene>
    <name evidence="2" type="ORF">PSYICH_LOCUS7427</name>
</gene>
<feature type="compositionally biased region" description="Low complexity" evidence="1">
    <location>
        <begin position="95"/>
        <end position="112"/>
    </location>
</feature>
<dbReference type="OrthoDB" id="6783964at2759"/>
<protein>
    <submittedName>
        <fullName evidence="2">Uncharacterized protein</fullName>
    </submittedName>
</protein>
<dbReference type="AlphaFoldDB" id="A0A9P0CVQ6"/>
<feature type="region of interest" description="Disordered" evidence="1">
    <location>
        <begin position="128"/>
        <end position="162"/>
    </location>
</feature>
<name>A0A9P0CVQ6_9CUCU</name>
<proteinExistence type="predicted"/>
<accession>A0A9P0CVQ6</accession>
<feature type="region of interest" description="Disordered" evidence="1">
    <location>
        <begin position="91"/>
        <end position="115"/>
    </location>
</feature>
<evidence type="ECO:0000313" key="2">
    <source>
        <dbReference type="EMBL" id="CAH1107055.1"/>
    </source>
</evidence>
<dbReference type="PANTHER" id="PTHR33480:SF1">
    <property type="entry name" value="TYR RECOMBINASE DOMAIN-CONTAINING PROTEIN"/>
    <property type="match status" value="1"/>
</dbReference>
<feature type="compositionally biased region" description="Polar residues" evidence="1">
    <location>
        <begin position="129"/>
        <end position="157"/>
    </location>
</feature>
<sequence>MERNDLELAKFMGHTSKTHEEYYRLPDDVYQTAKESKLLLLSIQCELKKYKRKRLEDIQINDMVVEDESDEEVYITFRRTDEFFSTVDHSSLKHPSASATPDQPSTSSTPTSIDHPSRLLNYFIAPEKQPSTSSTADQPSTSPTPTPANQTSKTTTPIKKGKKLQKPHECVLYTVHQIDKNFDEKYATFINSHQENYEVYKKYIIEYQKIA</sequence>
<evidence type="ECO:0000313" key="3">
    <source>
        <dbReference type="Proteomes" id="UP001153636"/>
    </source>
</evidence>
<reference evidence="2" key="1">
    <citation type="submission" date="2022-01" db="EMBL/GenBank/DDBJ databases">
        <authorList>
            <person name="King R."/>
        </authorList>
    </citation>
    <scope>NUCLEOTIDE SEQUENCE</scope>
</reference>
<dbReference type="PANTHER" id="PTHR33480">
    <property type="entry name" value="SET DOMAIN-CONTAINING PROTEIN-RELATED"/>
    <property type="match status" value="1"/>
</dbReference>
<keyword evidence="3" id="KW-1185">Reference proteome</keyword>